<keyword evidence="3" id="KW-1185">Reference proteome</keyword>
<dbReference type="KEGG" id="ptaw:DW352_00975"/>
<feature type="chain" id="PRO_5016897834" evidence="1">
    <location>
        <begin position="24"/>
        <end position="110"/>
    </location>
</feature>
<sequence>MLTKIVAGAVLAGSVLAALPASAETLFKIVTVKDDIIVGLNDAELKEFGGDAGGIAKAIAAKGSVTLWQYSVAQKDGERVVAPRLKTGVLANSSLRVEPYTQPFKVLPHE</sequence>
<feature type="signal peptide" evidence="1">
    <location>
        <begin position="1"/>
        <end position="23"/>
    </location>
</feature>
<name>A0A345ZQL6_9HYPH</name>
<evidence type="ECO:0000256" key="1">
    <source>
        <dbReference type="SAM" id="SignalP"/>
    </source>
</evidence>
<reference evidence="2 3" key="1">
    <citation type="submission" date="2018-07" db="EMBL/GenBank/DDBJ databases">
        <authorList>
            <person name="Quirk P.G."/>
            <person name="Krulwich T.A."/>
        </authorList>
    </citation>
    <scope>NUCLEOTIDE SEQUENCE [LARGE SCALE GENOMIC DNA]</scope>
    <source>
        <strain evidence="2 3">CC-BB4</strain>
    </source>
</reference>
<accession>A0A345ZQL6</accession>
<dbReference type="EMBL" id="CP031417">
    <property type="protein sequence ID" value="AXK79213.1"/>
    <property type="molecule type" value="Genomic_DNA"/>
</dbReference>
<dbReference type="Proteomes" id="UP000254889">
    <property type="component" value="Chromosome"/>
</dbReference>
<keyword evidence="1" id="KW-0732">Signal</keyword>
<dbReference type="RefSeq" id="WP_115687682.1">
    <property type="nucleotide sequence ID" value="NZ_CP031417.1"/>
</dbReference>
<evidence type="ECO:0000313" key="2">
    <source>
        <dbReference type="EMBL" id="AXK79213.1"/>
    </source>
</evidence>
<dbReference type="AlphaFoldDB" id="A0A345ZQL6"/>
<gene>
    <name evidence="2" type="ORF">DW352_00975</name>
</gene>
<organism evidence="2 3">
    <name type="scientific">Pseudolabrys taiwanensis</name>
    <dbReference type="NCBI Taxonomy" id="331696"/>
    <lineage>
        <taxon>Bacteria</taxon>
        <taxon>Pseudomonadati</taxon>
        <taxon>Pseudomonadota</taxon>
        <taxon>Alphaproteobacteria</taxon>
        <taxon>Hyphomicrobiales</taxon>
        <taxon>Xanthobacteraceae</taxon>
        <taxon>Pseudolabrys</taxon>
    </lineage>
</organism>
<dbReference type="OrthoDB" id="7280790at2"/>
<proteinExistence type="predicted"/>
<protein>
    <submittedName>
        <fullName evidence="2">Uncharacterized protein</fullName>
    </submittedName>
</protein>
<evidence type="ECO:0000313" key="3">
    <source>
        <dbReference type="Proteomes" id="UP000254889"/>
    </source>
</evidence>